<dbReference type="RefSeq" id="XP_016624842.1">
    <property type="nucleotide sequence ID" value="XM_016759514.1"/>
</dbReference>
<dbReference type="GeneID" id="27694685"/>
<proteinExistence type="predicted"/>
<evidence type="ECO:0000313" key="1">
    <source>
        <dbReference type="EMBL" id="KIW98173.1"/>
    </source>
</evidence>
<dbReference type="VEuPathDB" id="FungiDB:Z519_01757"/>
<dbReference type="EMBL" id="KN846981">
    <property type="protein sequence ID" value="KIW98173.1"/>
    <property type="molecule type" value="Genomic_DNA"/>
</dbReference>
<gene>
    <name evidence="1" type="ORF">Z519_01757</name>
</gene>
<reference evidence="1" key="1">
    <citation type="submission" date="2015-01" db="EMBL/GenBank/DDBJ databases">
        <title>The Genome Sequence of Cladophialophora bantiana CBS 173.52.</title>
        <authorList>
            <consortium name="The Broad Institute Genomics Platform"/>
            <person name="Cuomo C."/>
            <person name="de Hoog S."/>
            <person name="Gorbushina A."/>
            <person name="Stielow B."/>
            <person name="Teixiera M."/>
            <person name="Abouelleil A."/>
            <person name="Chapman S.B."/>
            <person name="Priest M."/>
            <person name="Young S.K."/>
            <person name="Wortman J."/>
            <person name="Nusbaum C."/>
            <person name="Birren B."/>
        </authorList>
    </citation>
    <scope>NUCLEOTIDE SEQUENCE [LARGE SCALE GENOMIC DNA]</scope>
    <source>
        <strain evidence="1">CBS 173.52</strain>
    </source>
</reference>
<dbReference type="OrthoDB" id="4120707at2759"/>
<dbReference type="AlphaFoldDB" id="A0A0D2HXP4"/>
<keyword evidence="2" id="KW-1185">Reference proteome</keyword>
<evidence type="ECO:0000313" key="2">
    <source>
        <dbReference type="Proteomes" id="UP000053789"/>
    </source>
</evidence>
<protein>
    <submittedName>
        <fullName evidence="1">Uncharacterized protein</fullName>
    </submittedName>
</protein>
<sequence length="168" mass="19577">MPYLLSSTTLRICGSPKDVMRLPPSLISAIPHIVIWDVREFSKKPLELDQFHSLRTLELRNIDAWCKYHDETYLQSATADEFMINLALFNLYRTSPRLTWLCLDSRKSFEVLLCCQYMIQSTTQETIHAVIDIGEKVFRHKFRGPAIRACKFRAAMFTTAQIQSRFPD</sequence>
<organism evidence="1 2">
    <name type="scientific">Cladophialophora bantiana (strain ATCC 10958 / CBS 173.52 / CDC B-1940 / NIH 8579)</name>
    <name type="common">Xylohypha bantiana</name>
    <dbReference type="NCBI Taxonomy" id="1442370"/>
    <lineage>
        <taxon>Eukaryota</taxon>
        <taxon>Fungi</taxon>
        <taxon>Dikarya</taxon>
        <taxon>Ascomycota</taxon>
        <taxon>Pezizomycotina</taxon>
        <taxon>Eurotiomycetes</taxon>
        <taxon>Chaetothyriomycetidae</taxon>
        <taxon>Chaetothyriales</taxon>
        <taxon>Herpotrichiellaceae</taxon>
        <taxon>Cladophialophora</taxon>
    </lineage>
</organism>
<accession>A0A0D2HXP4</accession>
<dbReference type="Proteomes" id="UP000053789">
    <property type="component" value="Unassembled WGS sequence"/>
</dbReference>
<dbReference type="HOGENOM" id="CLU_108571_0_0_1"/>
<name>A0A0D2HXP4_CLAB1</name>